<protein>
    <recommendedName>
        <fullName evidence="3">Tetratricopeptide repeat protein</fullName>
    </recommendedName>
</protein>
<accession>A0A368X675</accession>
<dbReference type="AlphaFoldDB" id="A0A368X675"/>
<evidence type="ECO:0008006" key="3">
    <source>
        <dbReference type="Google" id="ProtNLM"/>
    </source>
</evidence>
<organism evidence="1 2">
    <name type="scientific">Marinobacter nauticus</name>
    <name type="common">Marinobacter hydrocarbonoclasticus</name>
    <name type="synonym">Marinobacter aquaeolei</name>
    <dbReference type="NCBI Taxonomy" id="2743"/>
    <lineage>
        <taxon>Bacteria</taxon>
        <taxon>Pseudomonadati</taxon>
        <taxon>Pseudomonadota</taxon>
        <taxon>Gammaproteobacteria</taxon>
        <taxon>Pseudomonadales</taxon>
        <taxon>Marinobacteraceae</taxon>
        <taxon>Marinobacter</taxon>
    </lineage>
</organism>
<gene>
    <name evidence="1" type="ORF">DET61_11995</name>
</gene>
<dbReference type="EMBL" id="QPJI01000019">
    <property type="protein sequence ID" value="RCW63325.1"/>
    <property type="molecule type" value="Genomic_DNA"/>
</dbReference>
<reference evidence="1 2" key="1">
    <citation type="submission" date="2018-07" db="EMBL/GenBank/DDBJ databases">
        <title>Freshwater and sediment microbial communities from various areas in North America, analyzing microbe dynamics in response to fracking.</title>
        <authorList>
            <person name="Lamendella R."/>
        </authorList>
    </citation>
    <scope>NUCLEOTIDE SEQUENCE [LARGE SCALE GENOMIC DNA]</scope>
    <source>
        <strain evidence="1 2">105B</strain>
    </source>
</reference>
<evidence type="ECO:0000313" key="1">
    <source>
        <dbReference type="EMBL" id="RCW63325.1"/>
    </source>
</evidence>
<evidence type="ECO:0000313" key="2">
    <source>
        <dbReference type="Proteomes" id="UP000253647"/>
    </source>
</evidence>
<name>A0A368X675_MARNT</name>
<comment type="caution">
    <text evidence="1">The sequence shown here is derived from an EMBL/GenBank/DDBJ whole genome shotgun (WGS) entry which is preliminary data.</text>
</comment>
<dbReference type="RefSeq" id="WP_220269774.1">
    <property type="nucleotide sequence ID" value="NZ_QPJI01000019.1"/>
</dbReference>
<proteinExistence type="predicted"/>
<sequence length="119" mass="13649">MVATEKNVNPYTLDETLAQLRHYLTEVKRPDALELLNKAIAKAEGDESYAQRMEAALLHGSTIECRSLLSDFGDYWEKPRAEFPFYPHHDNVNLIDSAMHHIKLGCVEEAIEFYNGMHN</sequence>
<dbReference type="Proteomes" id="UP000253647">
    <property type="component" value="Unassembled WGS sequence"/>
</dbReference>